<name>A0A9X2ZRQ4_9BACT</name>
<dbReference type="InterPro" id="IPR000421">
    <property type="entry name" value="FA58C"/>
</dbReference>
<dbReference type="AlphaFoldDB" id="A0A9X2ZRQ4"/>
<dbReference type="Pfam" id="PF00754">
    <property type="entry name" value="F5_F8_type_C"/>
    <property type="match status" value="1"/>
</dbReference>
<feature type="domain" description="F5/8 type C" evidence="1">
    <location>
        <begin position="415"/>
        <end position="566"/>
    </location>
</feature>
<dbReference type="EMBL" id="JANUBB010000004">
    <property type="protein sequence ID" value="MCS3951411.1"/>
    <property type="molecule type" value="Genomic_DNA"/>
</dbReference>
<reference evidence="2" key="1">
    <citation type="submission" date="2022-08" db="EMBL/GenBank/DDBJ databases">
        <title>Genomic Encyclopedia of Type Strains, Phase V (KMG-V): Genome sequencing to study the core and pangenomes of soil and plant-associated prokaryotes.</title>
        <authorList>
            <person name="Whitman W."/>
        </authorList>
    </citation>
    <scope>NUCLEOTIDE SEQUENCE</scope>
    <source>
        <strain evidence="2">SP2017</strain>
    </source>
</reference>
<evidence type="ECO:0000313" key="3">
    <source>
        <dbReference type="Proteomes" id="UP001155010"/>
    </source>
</evidence>
<comment type="caution">
    <text evidence="2">The sequence shown here is derived from an EMBL/GenBank/DDBJ whole genome shotgun (WGS) entry which is preliminary data.</text>
</comment>
<organism evidence="2 3">
    <name type="scientific">Salinibacter ruber</name>
    <dbReference type="NCBI Taxonomy" id="146919"/>
    <lineage>
        <taxon>Bacteria</taxon>
        <taxon>Pseudomonadati</taxon>
        <taxon>Rhodothermota</taxon>
        <taxon>Rhodothermia</taxon>
        <taxon>Rhodothermales</taxon>
        <taxon>Salinibacteraceae</taxon>
        <taxon>Salinibacter</taxon>
    </lineage>
</organism>
<sequence>MPCHISLRRRFCDRPGREYARGAGRDFCFLFRPVASVVQTSMKRKHSGMLRLPVALLLLPALLFVACDSNGVSSSNDDGTGDPSEEERKYTSAYQLNVVYFVPTDNPPKQNYEERISEILLHVQSFYGKYMKRWGYGERSFGLPMENSSTVDITRINADGPASDYPYEGGGSAVKEEVQAYMEANPEAKNSDHYLVLLPENEDGAGTPYYGLGQGWAFATDYEVMDVDNLGRERDATVYIGGLAHELGHGLLLPHTTHHASENERLGMALMDAGNSTYGDAPTFLTKRSAAILNVGQLFSETKGEFYGSARARLKRIHGTVEGDNVVVEGTYETDVPVSEAIVYQDPEGRSNYNAMGWVASVSGQQFETQMPVAELTKTDAGTDYEMYVRLIHENGTLSFFPVTTYAFRESGEPKVNFDLGPRDDTIDRREWQIADFSSEEIGYDRYASNILDGDISTFWHSRWSDRDPSPTHPHFVTIKMGDEPSSVRGLEFVQRQNGQRKIRGLEVEMSTDGETWMSMGTYELEKTTVAQSIRFNREKDARYIRLTTRSSWDESGLASLAEVRAF</sequence>
<accession>A0A9X2ZRQ4</accession>
<dbReference type="PROSITE" id="PS50022">
    <property type="entry name" value="FA58C_3"/>
    <property type="match status" value="1"/>
</dbReference>
<evidence type="ECO:0000313" key="2">
    <source>
        <dbReference type="EMBL" id="MCS3951411.1"/>
    </source>
</evidence>
<evidence type="ECO:0000259" key="1">
    <source>
        <dbReference type="PROSITE" id="PS50022"/>
    </source>
</evidence>
<dbReference type="SUPFAM" id="SSF49785">
    <property type="entry name" value="Galactose-binding domain-like"/>
    <property type="match status" value="1"/>
</dbReference>
<proteinExistence type="predicted"/>
<dbReference type="Proteomes" id="UP001155010">
    <property type="component" value="Unassembled WGS sequence"/>
</dbReference>
<protein>
    <recommendedName>
        <fullName evidence="1">F5/8 type C domain-containing protein</fullName>
    </recommendedName>
</protein>
<gene>
    <name evidence="2" type="ORF">GGP83_001353</name>
</gene>
<dbReference type="InterPro" id="IPR008979">
    <property type="entry name" value="Galactose-bd-like_sf"/>
</dbReference>
<dbReference type="Gene3D" id="2.60.120.260">
    <property type="entry name" value="Galactose-binding domain-like"/>
    <property type="match status" value="1"/>
</dbReference>